<dbReference type="UniPathway" id="UPA00588">
    <property type="reaction ID" value="UER00659"/>
</dbReference>
<evidence type="ECO:0000256" key="13">
    <source>
        <dbReference type="RuleBase" id="RU368116"/>
    </source>
</evidence>
<keyword evidence="13" id="KW-0539">Nucleus</keyword>
<feature type="domain" description="Carbohydrate kinase PfkB" evidence="14">
    <location>
        <begin position="44"/>
        <end position="350"/>
    </location>
</feature>
<keyword evidence="4 13" id="KW-0808">Transferase</keyword>
<evidence type="ECO:0000259" key="14">
    <source>
        <dbReference type="Pfam" id="PF00294"/>
    </source>
</evidence>
<comment type="cofactor">
    <cofactor evidence="13">
        <name>Mg(2+)</name>
        <dbReference type="ChEBI" id="CHEBI:18420"/>
    </cofactor>
    <text evidence="13">Binds 3 Mg(2+) ions per subunit.</text>
</comment>
<dbReference type="Proteomes" id="UP000663832">
    <property type="component" value="Unassembled WGS sequence"/>
</dbReference>
<dbReference type="FunFam" id="3.40.1190.20:FF:000076">
    <property type="entry name" value="Adenosine kinase"/>
    <property type="match status" value="1"/>
</dbReference>
<evidence type="ECO:0000256" key="3">
    <source>
        <dbReference type="ARBA" id="ARBA00012119"/>
    </source>
</evidence>
<dbReference type="EMBL" id="CAJNOM010000022">
    <property type="protein sequence ID" value="CAF0825175.1"/>
    <property type="molecule type" value="Genomic_DNA"/>
</dbReference>
<dbReference type="PANTHER" id="PTHR45769">
    <property type="entry name" value="ADENOSINE KINASE"/>
    <property type="match status" value="1"/>
</dbReference>
<evidence type="ECO:0000256" key="10">
    <source>
        <dbReference type="ARBA" id="ARBA00051362"/>
    </source>
</evidence>
<keyword evidence="6 13" id="KW-0547">Nucleotide-binding</keyword>
<dbReference type="PROSITE" id="PS00584">
    <property type="entry name" value="PFKB_KINASES_2"/>
    <property type="match status" value="1"/>
</dbReference>
<sequence length="362" mass="39657">MSTETSDNNKKLSDGTIFGIGNPLLDIIAEVPVSFLEGYKLNANDAILASDDHKGLNESLLRDYPNHQFVAGGATQNSIRAATWLLQQANSCVYMGCVGQDKYHQLLHDAASKAGLILSYQVHTDSEERVQTGTCAVLITGNNRSLVANLGAANHFTVEHLDDPKNKQLIEKAKIFYTAGFFYTVCPPAIMRICEHADTHNKIFCTNLSAPFICEYFGDKLMKAMLYVDYLFGNETEARSFGKHQLKLDTEEIKVIAKAISDLPKKNSQRPRVVVITQGSEPTVLAITGQEPKEFPVKKPLDIVDTNGAGDSFVGGFLAYLALGKSHEESIQAGAYCAFECIQQSGCTFPDKPSFDPTTFVV</sequence>
<dbReference type="InterPro" id="IPR029056">
    <property type="entry name" value="Ribokinase-like"/>
</dbReference>
<evidence type="ECO:0000256" key="4">
    <source>
        <dbReference type="ARBA" id="ARBA00022679"/>
    </source>
</evidence>
<dbReference type="GO" id="GO:0006144">
    <property type="term" value="P:purine nucleobase metabolic process"/>
    <property type="evidence" value="ECO:0007669"/>
    <property type="project" value="TreeGrafter"/>
</dbReference>
<dbReference type="CDD" id="cd01168">
    <property type="entry name" value="adenosine_kinase"/>
    <property type="match status" value="1"/>
</dbReference>
<comment type="subunit">
    <text evidence="13">Monomer.</text>
</comment>
<comment type="pathway">
    <text evidence="1 13">Purine metabolism; AMP biosynthesis via salvage pathway; AMP from adenosine: step 1/1.</text>
</comment>
<dbReference type="AlphaFoldDB" id="A0A813UE73"/>
<dbReference type="Gene3D" id="3.40.1190.20">
    <property type="match status" value="1"/>
</dbReference>
<dbReference type="OrthoDB" id="432447at2759"/>
<reference evidence="15" key="1">
    <citation type="submission" date="2021-02" db="EMBL/GenBank/DDBJ databases">
        <authorList>
            <person name="Nowell W R."/>
        </authorList>
    </citation>
    <scope>NUCLEOTIDE SEQUENCE</scope>
</reference>
<keyword evidence="5 13" id="KW-0660">Purine salvage</keyword>
<feature type="active site" description="Proton acceptor" evidence="12">
    <location>
        <position position="311"/>
    </location>
</feature>
<protein>
    <recommendedName>
        <fullName evidence="11 13">Adenosine kinase</fullName>
        <shortName evidence="13">AK</shortName>
        <ecNumber evidence="3 13">2.7.1.20</ecNumber>
    </recommendedName>
    <alternativeName>
        <fullName evidence="13">Adenosine 5'-phosphotransferase</fullName>
    </alternativeName>
</protein>
<accession>A0A813UE73</accession>
<dbReference type="EC" id="2.7.1.20" evidence="3 13"/>
<keyword evidence="9 13" id="KW-0460">Magnesium</keyword>
<evidence type="ECO:0000256" key="12">
    <source>
        <dbReference type="PIRSR" id="PIRSR601805-1"/>
    </source>
</evidence>
<evidence type="ECO:0000313" key="15">
    <source>
        <dbReference type="EMBL" id="CAF0825175.1"/>
    </source>
</evidence>
<dbReference type="GO" id="GO:0005829">
    <property type="term" value="C:cytosol"/>
    <property type="evidence" value="ECO:0007669"/>
    <property type="project" value="TreeGrafter"/>
</dbReference>
<dbReference type="GO" id="GO:0006166">
    <property type="term" value="P:purine ribonucleoside salvage"/>
    <property type="evidence" value="ECO:0007669"/>
    <property type="project" value="UniProtKB-KW"/>
</dbReference>
<comment type="caution">
    <text evidence="15">The sequence shown here is derived from an EMBL/GenBank/DDBJ whole genome shotgun (WGS) entry which is preliminary data.</text>
</comment>
<gene>
    <name evidence="15" type="ORF">QVE165_LOCUS5479</name>
</gene>
<dbReference type="PRINTS" id="PR00989">
    <property type="entry name" value="ADENOKINASE"/>
</dbReference>
<dbReference type="Gene3D" id="3.30.1110.10">
    <property type="match status" value="1"/>
</dbReference>
<comment type="catalytic activity">
    <reaction evidence="10 13">
        <text>adenosine + ATP = AMP + ADP + H(+)</text>
        <dbReference type="Rhea" id="RHEA:20824"/>
        <dbReference type="ChEBI" id="CHEBI:15378"/>
        <dbReference type="ChEBI" id="CHEBI:16335"/>
        <dbReference type="ChEBI" id="CHEBI:30616"/>
        <dbReference type="ChEBI" id="CHEBI:456215"/>
        <dbReference type="ChEBI" id="CHEBI:456216"/>
        <dbReference type="EC" id="2.7.1.20"/>
    </reaction>
</comment>
<dbReference type="GO" id="GO:0044209">
    <property type="term" value="P:AMP salvage"/>
    <property type="evidence" value="ECO:0007669"/>
    <property type="project" value="UniProtKB-UniRule"/>
</dbReference>
<evidence type="ECO:0000256" key="8">
    <source>
        <dbReference type="ARBA" id="ARBA00022840"/>
    </source>
</evidence>
<evidence type="ECO:0000256" key="9">
    <source>
        <dbReference type="ARBA" id="ARBA00022842"/>
    </source>
</evidence>
<evidence type="ECO:0000256" key="1">
    <source>
        <dbReference type="ARBA" id="ARBA00004801"/>
    </source>
</evidence>
<dbReference type="GO" id="GO:0004001">
    <property type="term" value="F:adenosine kinase activity"/>
    <property type="evidence" value="ECO:0007669"/>
    <property type="project" value="UniProtKB-UniRule"/>
</dbReference>
<dbReference type="Pfam" id="PF00294">
    <property type="entry name" value="PfkB"/>
    <property type="match status" value="1"/>
</dbReference>
<comment type="function">
    <text evidence="13">ATP dependent phosphorylation of adenosine and other related nucleoside analogs to monophosphate derivatives.</text>
</comment>
<keyword evidence="16" id="KW-1185">Reference proteome</keyword>
<keyword evidence="8 13" id="KW-0067">ATP-binding</keyword>
<evidence type="ECO:0000256" key="7">
    <source>
        <dbReference type="ARBA" id="ARBA00022777"/>
    </source>
</evidence>
<dbReference type="GO" id="GO:0005634">
    <property type="term" value="C:nucleus"/>
    <property type="evidence" value="ECO:0007669"/>
    <property type="project" value="UniProtKB-SubCell"/>
</dbReference>
<dbReference type="GO" id="GO:0005524">
    <property type="term" value="F:ATP binding"/>
    <property type="evidence" value="ECO:0007669"/>
    <property type="project" value="UniProtKB-UniRule"/>
</dbReference>
<evidence type="ECO:0000256" key="6">
    <source>
        <dbReference type="ARBA" id="ARBA00022741"/>
    </source>
</evidence>
<evidence type="ECO:0000313" key="16">
    <source>
        <dbReference type="Proteomes" id="UP000663832"/>
    </source>
</evidence>
<dbReference type="PANTHER" id="PTHR45769:SF3">
    <property type="entry name" value="ADENOSINE KINASE"/>
    <property type="match status" value="1"/>
</dbReference>
<comment type="similarity">
    <text evidence="2 13">Belongs to the carbohydrate kinase PfkB family.</text>
</comment>
<proteinExistence type="inferred from homology"/>
<keyword evidence="7 13" id="KW-0418">Kinase</keyword>
<dbReference type="InterPro" id="IPR002173">
    <property type="entry name" value="Carboh/pur_kinase_PfkB_CS"/>
</dbReference>
<dbReference type="InterPro" id="IPR011611">
    <property type="entry name" value="PfkB_dom"/>
</dbReference>
<name>A0A813UE73_9BILA</name>
<dbReference type="SUPFAM" id="SSF53613">
    <property type="entry name" value="Ribokinase-like"/>
    <property type="match status" value="1"/>
</dbReference>
<evidence type="ECO:0000256" key="2">
    <source>
        <dbReference type="ARBA" id="ARBA00010688"/>
    </source>
</evidence>
<dbReference type="InterPro" id="IPR001805">
    <property type="entry name" value="Adenokinase"/>
</dbReference>
<evidence type="ECO:0000256" key="5">
    <source>
        <dbReference type="ARBA" id="ARBA00022726"/>
    </source>
</evidence>
<comment type="subcellular location">
    <subcellularLocation>
        <location evidence="13">Nucleus</location>
    </subcellularLocation>
</comment>
<evidence type="ECO:0000256" key="11">
    <source>
        <dbReference type="ARBA" id="ARBA00068771"/>
    </source>
</evidence>
<organism evidence="15 16">
    <name type="scientific">Adineta steineri</name>
    <dbReference type="NCBI Taxonomy" id="433720"/>
    <lineage>
        <taxon>Eukaryota</taxon>
        <taxon>Metazoa</taxon>
        <taxon>Spiralia</taxon>
        <taxon>Gnathifera</taxon>
        <taxon>Rotifera</taxon>
        <taxon>Eurotatoria</taxon>
        <taxon>Bdelloidea</taxon>
        <taxon>Adinetida</taxon>
        <taxon>Adinetidae</taxon>
        <taxon>Adineta</taxon>
    </lineage>
</organism>